<dbReference type="AlphaFoldDB" id="A0A445MGG6"/>
<dbReference type="Proteomes" id="UP000290560">
    <property type="component" value="Unassembled WGS sequence"/>
</dbReference>
<reference evidence="2" key="1">
    <citation type="journal article" date="2018" name="Data Brief">
        <title>Genome sequence data from 17 accessions of Ensete ventricosum, a staple food crop for millions in Ethiopia.</title>
        <authorList>
            <person name="Yemataw Z."/>
            <person name="Muzemil S."/>
            <person name="Ambachew D."/>
            <person name="Tripathi L."/>
            <person name="Tesfaye K."/>
            <person name="Chala A."/>
            <person name="Farbos A."/>
            <person name="O'Neill P."/>
            <person name="Moore K."/>
            <person name="Grant M."/>
            <person name="Studholme D.J."/>
        </authorList>
    </citation>
    <scope>NUCLEOTIDE SEQUENCE [LARGE SCALE GENOMIC DNA]</scope>
    <source>
        <tissue evidence="2">Leaf</tissue>
    </source>
</reference>
<dbReference type="PANTHER" id="PTHR33564">
    <property type="entry name" value="TRANSMEMBRANE PROTEIN"/>
    <property type="match status" value="1"/>
</dbReference>
<evidence type="ECO:0000256" key="1">
    <source>
        <dbReference type="SAM" id="Phobius"/>
    </source>
</evidence>
<feature type="transmembrane region" description="Helical" evidence="1">
    <location>
        <begin position="6"/>
        <end position="24"/>
    </location>
</feature>
<protein>
    <submittedName>
        <fullName evidence="2">Uncharacterized protein</fullName>
    </submittedName>
</protein>
<keyword evidence="1" id="KW-1133">Transmembrane helix</keyword>
<evidence type="ECO:0000313" key="2">
    <source>
        <dbReference type="EMBL" id="RZR73319.1"/>
    </source>
</evidence>
<dbReference type="EMBL" id="KV875882">
    <property type="protein sequence ID" value="RZR73319.1"/>
    <property type="molecule type" value="Genomic_DNA"/>
</dbReference>
<keyword evidence="1" id="KW-0812">Transmembrane</keyword>
<name>A0A445MGG6_ENSVE</name>
<keyword evidence="1" id="KW-0472">Membrane</keyword>
<organism evidence="2">
    <name type="scientific">Ensete ventricosum</name>
    <name type="common">Abyssinian banana</name>
    <name type="synonym">Musa ensete</name>
    <dbReference type="NCBI Taxonomy" id="4639"/>
    <lineage>
        <taxon>Eukaryota</taxon>
        <taxon>Viridiplantae</taxon>
        <taxon>Streptophyta</taxon>
        <taxon>Embryophyta</taxon>
        <taxon>Tracheophyta</taxon>
        <taxon>Spermatophyta</taxon>
        <taxon>Magnoliopsida</taxon>
        <taxon>Liliopsida</taxon>
        <taxon>Zingiberales</taxon>
        <taxon>Musaceae</taxon>
        <taxon>Ensete</taxon>
    </lineage>
</organism>
<sequence>MTSHAVALVTAVAVSGTVILIALCRQKPFSVSAGAADRNSTPPWRHLRSCISSSGTPSAFHVSFSVCSCCFGFSKPVDTVSIYAGNTGNTRKKQQQRKKRVQFAAEVAEFSCSEPAAAAAEVENQEEERSRARGMPANRVALYNGILRDRVMQRMAC</sequence>
<gene>
    <name evidence="2" type="ORF">BHM03_00022733</name>
</gene>
<accession>A0A445MGG6</accession>
<proteinExistence type="predicted"/>
<dbReference type="PANTHER" id="PTHR33564:SF11">
    <property type="entry name" value="OS06G0604600 PROTEIN"/>
    <property type="match status" value="1"/>
</dbReference>